<dbReference type="InterPro" id="IPR027417">
    <property type="entry name" value="P-loop_NTPase"/>
</dbReference>
<keyword evidence="2" id="KW-0235">DNA replication</keyword>
<keyword evidence="3" id="KW-0547">Nucleotide-binding</keyword>
<dbReference type="GO" id="GO:0005524">
    <property type="term" value="F:ATP binding"/>
    <property type="evidence" value="ECO:0007669"/>
    <property type="project" value="UniProtKB-KW"/>
</dbReference>
<evidence type="ECO:0000256" key="2">
    <source>
        <dbReference type="ARBA" id="ARBA00022705"/>
    </source>
</evidence>
<dbReference type="InterPro" id="IPR018078">
    <property type="entry name" value="DNA-binding_RecF_CS"/>
</dbReference>
<evidence type="ECO:0000259" key="6">
    <source>
        <dbReference type="Pfam" id="PF13476"/>
    </source>
</evidence>
<dbReference type="Gene3D" id="3.40.50.300">
    <property type="entry name" value="P-loop containing nucleotide triphosphate hydrolases"/>
    <property type="match status" value="1"/>
</dbReference>
<evidence type="ECO:0000256" key="4">
    <source>
        <dbReference type="ARBA" id="ARBA00022840"/>
    </source>
</evidence>
<keyword evidence="4" id="KW-0067">ATP-binding</keyword>
<dbReference type="InterPro" id="IPR001238">
    <property type="entry name" value="DNA-binding_RecF"/>
</dbReference>
<evidence type="ECO:0000313" key="7">
    <source>
        <dbReference type="EMBL" id="SVD62346.1"/>
    </source>
</evidence>
<dbReference type="PROSITE" id="PS00617">
    <property type="entry name" value="RECF_1"/>
    <property type="match status" value="1"/>
</dbReference>
<dbReference type="GO" id="GO:0003697">
    <property type="term" value="F:single-stranded DNA binding"/>
    <property type="evidence" value="ECO:0007669"/>
    <property type="project" value="InterPro"/>
</dbReference>
<dbReference type="Gene3D" id="1.20.1050.90">
    <property type="entry name" value="RecF/RecN/SMC, N-terminal domain"/>
    <property type="match status" value="1"/>
</dbReference>
<dbReference type="Pfam" id="PF13476">
    <property type="entry name" value="AAA_23"/>
    <property type="match status" value="1"/>
</dbReference>
<dbReference type="EMBL" id="UINC01162541">
    <property type="protein sequence ID" value="SVD62346.1"/>
    <property type="molecule type" value="Genomic_DNA"/>
</dbReference>
<evidence type="ECO:0000256" key="5">
    <source>
        <dbReference type="ARBA" id="ARBA00023125"/>
    </source>
</evidence>
<protein>
    <recommendedName>
        <fullName evidence="6">Rad50/SbcC-type AAA domain-containing protein</fullName>
    </recommendedName>
</protein>
<evidence type="ECO:0000256" key="3">
    <source>
        <dbReference type="ARBA" id="ARBA00022741"/>
    </source>
</evidence>
<reference evidence="7" key="1">
    <citation type="submission" date="2018-05" db="EMBL/GenBank/DDBJ databases">
        <authorList>
            <person name="Lanie J.A."/>
            <person name="Ng W.-L."/>
            <person name="Kazmierczak K.M."/>
            <person name="Andrzejewski T.M."/>
            <person name="Davidsen T.M."/>
            <person name="Wayne K.J."/>
            <person name="Tettelin H."/>
            <person name="Glass J.I."/>
            <person name="Rusch D."/>
            <person name="Podicherti R."/>
            <person name="Tsui H.-C.T."/>
            <person name="Winkler M.E."/>
        </authorList>
    </citation>
    <scope>NUCLEOTIDE SEQUENCE</scope>
</reference>
<dbReference type="PANTHER" id="PTHR32182">
    <property type="entry name" value="DNA REPLICATION AND REPAIR PROTEIN RECF"/>
    <property type="match status" value="1"/>
</dbReference>
<dbReference type="InterPro" id="IPR038729">
    <property type="entry name" value="Rad50/SbcC_AAA"/>
</dbReference>
<feature type="non-terminal residue" evidence="7">
    <location>
        <position position="221"/>
    </location>
</feature>
<dbReference type="InterPro" id="IPR042174">
    <property type="entry name" value="RecF_2"/>
</dbReference>
<name>A0A382WU10_9ZZZZ</name>
<keyword evidence="5" id="KW-0238">DNA-binding</keyword>
<organism evidence="7">
    <name type="scientific">marine metagenome</name>
    <dbReference type="NCBI Taxonomy" id="408172"/>
    <lineage>
        <taxon>unclassified sequences</taxon>
        <taxon>metagenomes</taxon>
        <taxon>ecological metagenomes</taxon>
    </lineage>
</organism>
<proteinExistence type="inferred from homology"/>
<feature type="domain" description="Rad50/SbcC-type AAA" evidence="6">
    <location>
        <begin position="2"/>
        <end position="155"/>
    </location>
</feature>
<evidence type="ECO:0000256" key="1">
    <source>
        <dbReference type="ARBA" id="ARBA00022490"/>
    </source>
</evidence>
<dbReference type="GO" id="GO:0006302">
    <property type="term" value="P:double-strand break repair"/>
    <property type="evidence" value="ECO:0007669"/>
    <property type="project" value="InterPro"/>
</dbReference>
<dbReference type="HAMAP" id="MF_00365">
    <property type="entry name" value="RecF"/>
    <property type="match status" value="1"/>
</dbReference>
<keyword evidence="1" id="KW-0963">Cytoplasm</keyword>
<dbReference type="AlphaFoldDB" id="A0A382WU10"/>
<dbReference type="GO" id="GO:0006260">
    <property type="term" value="P:DNA replication"/>
    <property type="evidence" value="ECO:0007669"/>
    <property type="project" value="UniProtKB-KW"/>
</dbReference>
<gene>
    <name evidence="7" type="ORF">METZ01_LOCUS415200</name>
</gene>
<dbReference type="GO" id="GO:0016887">
    <property type="term" value="F:ATP hydrolysis activity"/>
    <property type="evidence" value="ECO:0007669"/>
    <property type="project" value="InterPro"/>
</dbReference>
<accession>A0A382WU10</accession>
<dbReference type="PANTHER" id="PTHR32182:SF0">
    <property type="entry name" value="DNA REPLICATION AND REPAIR PROTEIN RECF"/>
    <property type="match status" value="1"/>
</dbReference>
<dbReference type="SUPFAM" id="SSF52540">
    <property type="entry name" value="P-loop containing nucleoside triphosphate hydrolases"/>
    <property type="match status" value="1"/>
</dbReference>
<dbReference type="GO" id="GO:0000731">
    <property type="term" value="P:DNA synthesis involved in DNA repair"/>
    <property type="evidence" value="ECO:0007669"/>
    <property type="project" value="TreeGrafter"/>
</dbReference>
<sequence length="221" mass="25293">MNLDLDNGPVLIEGHNGAGKSNLLESLYMLAIAKPHRSRLDRECINWDIIEGPKFAEIDGSIKKADRDIGVKVLIHSESVSKVENKSNERYKPSQNYKKTLTVNGVNHQLSQFIGKVNVVLFDAEDMKLVYGTPATRRKFIDICVSQTDSNYFKLLQAYNNVLANRNKLLKSLRYGNAEQDEIVFWDNQLVEHGSYLIQKRHEVITCMNILIKRIFKSILK</sequence>